<name>A0ABR1BFL8_POLSC</name>
<dbReference type="Pfam" id="PF10187">
    <property type="entry name" value="FAM192A_Fyv6_N"/>
    <property type="match status" value="1"/>
</dbReference>
<keyword evidence="2" id="KW-0539">Nucleus</keyword>
<evidence type="ECO:0000313" key="6">
    <source>
        <dbReference type="Proteomes" id="UP001359485"/>
    </source>
</evidence>
<dbReference type="Proteomes" id="UP001359485">
    <property type="component" value="Unassembled WGS sequence"/>
</dbReference>
<organism evidence="5 6">
    <name type="scientific">Polyplax serrata</name>
    <name type="common">Common mouse louse</name>
    <dbReference type="NCBI Taxonomy" id="468196"/>
    <lineage>
        <taxon>Eukaryota</taxon>
        <taxon>Metazoa</taxon>
        <taxon>Ecdysozoa</taxon>
        <taxon>Arthropoda</taxon>
        <taxon>Hexapoda</taxon>
        <taxon>Insecta</taxon>
        <taxon>Pterygota</taxon>
        <taxon>Neoptera</taxon>
        <taxon>Paraneoptera</taxon>
        <taxon>Psocodea</taxon>
        <taxon>Troctomorpha</taxon>
        <taxon>Phthiraptera</taxon>
        <taxon>Anoplura</taxon>
        <taxon>Polyplacidae</taxon>
        <taxon>Polyplax</taxon>
    </lineage>
</organism>
<feature type="domain" description="FAM192A/Fyv6 N-terminal" evidence="4">
    <location>
        <begin position="108"/>
        <end position="174"/>
    </location>
</feature>
<comment type="caution">
    <text evidence="5">The sequence shown here is derived from an EMBL/GenBank/DDBJ whole genome shotgun (WGS) entry which is preliminary data.</text>
</comment>
<evidence type="ECO:0000259" key="4">
    <source>
        <dbReference type="Pfam" id="PF10187"/>
    </source>
</evidence>
<evidence type="ECO:0000256" key="1">
    <source>
        <dbReference type="ARBA" id="ARBA00004123"/>
    </source>
</evidence>
<proteinExistence type="predicted"/>
<evidence type="ECO:0000256" key="3">
    <source>
        <dbReference type="SAM" id="Coils"/>
    </source>
</evidence>
<evidence type="ECO:0000313" key="5">
    <source>
        <dbReference type="EMBL" id="KAK6640700.1"/>
    </source>
</evidence>
<feature type="coiled-coil region" evidence="3">
    <location>
        <begin position="113"/>
        <end position="177"/>
    </location>
</feature>
<dbReference type="InterPro" id="IPR019331">
    <property type="entry name" value="FAM192A/Fyv6_N"/>
</dbReference>
<protein>
    <recommendedName>
        <fullName evidence="4">FAM192A/Fyv6 N-terminal domain-containing protein</fullName>
    </recommendedName>
</protein>
<dbReference type="EMBL" id="JAWJWF010000001">
    <property type="protein sequence ID" value="KAK6640700.1"/>
    <property type="molecule type" value="Genomic_DNA"/>
</dbReference>
<gene>
    <name evidence="5" type="ORF">RUM44_012397</name>
</gene>
<comment type="subcellular location">
    <subcellularLocation>
        <location evidence="1">Nucleus</location>
    </subcellularLocation>
</comment>
<sequence length="257" mass="29731">MNVDNSCGIQCTSLSLLDSAVDNVVQVLLNNEEEVQKFNEKKQSLDSDMERKKKYMQQLDVEKSEIDGSISTQITTLRLRNAAYQREHTNLRNAITVVKYQIENIKESIGKAKARELEELEEFEKSVDEITEKFRSGPENYDRRSLMERLKEEKEKKNELTEKMEELTNSYLELSKKMGLRARWDEKEDLIDCVLPGSKLFDLMEMTKNLDDVVYVGRSESFEFVKIPTGKTIRVVVAVVGHGEHTDGTTFSFQLRN</sequence>
<accession>A0ABR1BFL8</accession>
<evidence type="ECO:0000256" key="2">
    <source>
        <dbReference type="ARBA" id="ARBA00023242"/>
    </source>
</evidence>
<keyword evidence="6" id="KW-1185">Reference proteome</keyword>
<keyword evidence="3" id="KW-0175">Coiled coil</keyword>
<reference evidence="5 6" key="1">
    <citation type="submission" date="2023-09" db="EMBL/GenBank/DDBJ databases">
        <title>Genomes of two closely related lineages of the louse Polyplax serrata with different host specificities.</title>
        <authorList>
            <person name="Martinu J."/>
            <person name="Tarabai H."/>
            <person name="Stefka J."/>
            <person name="Hypsa V."/>
        </authorList>
    </citation>
    <scope>NUCLEOTIDE SEQUENCE [LARGE SCALE GENOMIC DNA]</scope>
    <source>
        <strain evidence="5">98ZLc_SE</strain>
    </source>
</reference>